<dbReference type="EMBL" id="HBIO01017128">
    <property type="protein sequence ID" value="CAE0468319.1"/>
    <property type="molecule type" value="Transcribed_RNA"/>
</dbReference>
<reference evidence="4" key="1">
    <citation type="submission" date="2021-01" db="EMBL/GenBank/DDBJ databases">
        <authorList>
            <person name="Corre E."/>
            <person name="Pelletier E."/>
            <person name="Niang G."/>
            <person name="Scheremetjew M."/>
            <person name="Finn R."/>
            <person name="Kale V."/>
            <person name="Holt S."/>
            <person name="Cochrane G."/>
            <person name="Meng A."/>
            <person name="Brown T."/>
            <person name="Cohen L."/>
        </authorList>
    </citation>
    <scope>NUCLEOTIDE SEQUENCE</scope>
    <source>
        <strain evidence="4">MM31A-1</strain>
    </source>
</reference>
<dbReference type="SMART" id="SM00028">
    <property type="entry name" value="TPR"/>
    <property type="match status" value="8"/>
</dbReference>
<dbReference type="InterPro" id="IPR019734">
    <property type="entry name" value="TPR_rpt"/>
</dbReference>
<dbReference type="Pfam" id="PF13424">
    <property type="entry name" value="TPR_12"/>
    <property type="match status" value="2"/>
</dbReference>
<feature type="repeat" description="TPR" evidence="3">
    <location>
        <begin position="535"/>
        <end position="568"/>
    </location>
</feature>
<dbReference type="InterPro" id="IPR011990">
    <property type="entry name" value="TPR-like_helical_dom_sf"/>
</dbReference>
<name>A0A7S3Q7C1_9STRA</name>
<dbReference type="PANTHER" id="PTHR45641">
    <property type="entry name" value="TETRATRICOPEPTIDE REPEAT PROTEIN (AFU_ORTHOLOGUE AFUA_6G03870)"/>
    <property type="match status" value="1"/>
</dbReference>
<evidence type="ECO:0000256" key="1">
    <source>
        <dbReference type="ARBA" id="ARBA00022737"/>
    </source>
</evidence>
<dbReference type="PROSITE" id="PS50005">
    <property type="entry name" value="TPR"/>
    <property type="match status" value="1"/>
</dbReference>
<evidence type="ECO:0000256" key="3">
    <source>
        <dbReference type="PROSITE-ProRule" id="PRU00339"/>
    </source>
</evidence>
<dbReference type="SUPFAM" id="SSF81901">
    <property type="entry name" value="HCP-like"/>
    <property type="match status" value="1"/>
</dbReference>
<dbReference type="AlphaFoldDB" id="A0A7S3Q7C1"/>
<evidence type="ECO:0008006" key="5">
    <source>
        <dbReference type="Google" id="ProtNLM"/>
    </source>
</evidence>
<evidence type="ECO:0000313" key="4">
    <source>
        <dbReference type="EMBL" id="CAE0468319.1"/>
    </source>
</evidence>
<sequence length="605" mass="69372">MISQSIKLNNHAVSLFHLGKNAEAERYLNKALLAYTIHKNESKKPCIPVDEQQHQQHPQHQNHPQHQQYDPLRENNVHLSHEEKGEKQQADEELRKRVTFKDEGEYDDEGMRIYFEPMYIPFATDHDKEVICETIFFNLSVAYVWTKQYDEAYSYFTTALTSSTELKKSQETKCEKFQGPSLVMFLHNLGYVNFIQDRYSEALSNYSEGMRVALDTNGCYDQNVAVCLNSIGIATMHNFIKDDRQGTKALGFFLEALGIYEAISKDMANDKNVATVKNNIGRVKVILGDLEEALALFRDVLKRRRMMYEQDNLETGMAMFSIGETLELQGNDNEATKVYLGFLKSVSNDIKTLKKARKPYLRIHAEAAIMLNQVGNLAFKRCNLTAALEAYELGLDIERAVYQEEDESNMLVTILNIARIHHLQNDIFLSLEMYEEALSIQRKTSSLLDISTTLVNIGRLHERLENFISSIQAFKAALDIKCEELGPKHLEVSTLMNSMGLVFCQKRWYAKATASFEECVCIRRLALSIADRDMATVLYNVATAYLETDRFDDALRTYKECLYHERSNSDSIKSDGVISTLLNVLGTYICCRMNMTPRCVTFKKQ</sequence>
<keyword evidence="1" id="KW-0677">Repeat</keyword>
<keyword evidence="2 3" id="KW-0802">TPR repeat</keyword>
<protein>
    <recommendedName>
        <fullName evidence="5">MalT-like TPR region domain-containing protein</fullName>
    </recommendedName>
</protein>
<proteinExistence type="predicted"/>
<dbReference type="Gene3D" id="1.25.40.10">
    <property type="entry name" value="Tetratricopeptide repeat domain"/>
    <property type="match status" value="2"/>
</dbReference>
<dbReference type="SUPFAM" id="SSF48452">
    <property type="entry name" value="TPR-like"/>
    <property type="match status" value="1"/>
</dbReference>
<dbReference type="PANTHER" id="PTHR45641:SF19">
    <property type="entry name" value="NEPHROCYSTIN-3"/>
    <property type="match status" value="1"/>
</dbReference>
<evidence type="ECO:0000256" key="2">
    <source>
        <dbReference type="ARBA" id="ARBA00022803"/>
    </source>
</evidence>
<accession>A0A7S3Q7C1</accession>
<gene>
    <name evidence="4" type="ORF">CDEB00056_LOCUS13172</name>
</gene>
<organism evidence="4">
    <name type="scientific">Chaetoceros debilis</name>
    <dbReference type="NCBI Taxonomy" id="122233"/>
    <lineage>
        <taxon>Eukaryota</taxon>
        <taxon>Sar</taxon>
        <taxon>Stramenopiles</taxon>
        <taxon>Ochrophyta</taxon>
        <taxon>Bacillariophyta</taxon>
        <taxon>Coscinodiscophyceae</taxon>
        <taxon>Chaetocerotophycidae</taxon>
        <taxon>Chaetocerotales</taxon>
        <taxon>Chaetocerotaceae</taxon>
        <taxon>Chaetoceros</taxon>
    </lineage>
</organism>